<dbReference type="OrthoDB" id="7833734at2"/>
<feature type="compositionally biased region" description="Pro residues" evidence="1">
    <location>
        <begin position="348"/>
        <end position="358"/>
    </location>
</feature>
<dbReference type="RefSeq" id="WP_109459139.1">
    <property type="nucleotide sequence ID" value="NZ_QFBC01000006.1"/>
</dbReference>
<evidence type="ECO:0000313" key="2">
    <source>
        <dbReference type="EMBL" id="PWE55441.1"/>
    </source>
</evidence>
<proteinExistence type="predicted"/>
<protein>
    <submittedName>
        <fullName evidence="2">Late control protein D</fullName>
    </submittedName>
</protein>
<organism evidence="2 3">
    <name type="scientific">Metarhizobium album</name>
    <dbReference type="NCBI Taxonomy" id="2182425"/>
    <lineage>
        <taxon>Bacteria</taxon>
        <taxon>Pseudomonadati</taxon>
        <taxon>Pseudomonadota</taxon>
        <taxon>Alphaproteobacteria</taxon>
        <taxon>Hyphomicrobiales</taxon>
        <taxon>Rhizobiaceae</taxon>
        <taxon>Metarhizobium</taxon>
    </lineage>
</organism>
<dbReference type="SUPFAM" id="SSF69279">
    <property type="entry name" value="Phage tail proteins"/>
    <property type="match status" value="1"/>
</dbReference>
<name>A0A2U2DQ74_9HYPH</name>
<accession>A0A2U2DQ74</accession>
<dbReference type="EMBL" id="QFBC01000006">
    <property type="protein sequence ID" value="PWE55441.1"/>
    <property type="molecule type" value="Genomic_DNA"/>
</dbReference>
<feature type="region of interest" description="Disordered" evidence="1">
    <location>
        <begin position="254"/>
        <end position="275"/>
    </location>
</feature>
<reference evidence="2 3" key="1">
    <citation type="submission" date="2018-05" db="EMBL/GenBank/DDBJ databases">
        <title>The draft genome of strain NS-104.</title>
        <authorList>
            <person name="Hang P."/>
            <person name="Jiang J."/>
        </authorList>
    </citation>
    <scope>NUCLEOTIDE SEQUENCE [LARGE SCALE GENOMIC DNA]</scope>
    <source>
        <strain evidence="2 3">NS-104</strain>
    </source>
</reference>
<dbReference type="AlphaFoldDB" id="A0A2U2DQ74"/>
<sequence length="358" mass="37777">MGIVSTSYQVIVAGQDVTSRFEPRLLSIKITRAADNAADECSIELADPYGDIVLPQDRAPVMININGDQAFMGFVSDVDYSFSKGDGRRMSVGASSVDLGSKVKEPFLKHKDDASLADVASEFGGRAGLQVSVAGSIKSIQRPYWLAQNESFMSWGQRIANEVGASFKIIGNRCYMVAINEGISVSGQTLTPIAVTYGVNLISGNIAPIISRPKFKNVEISYFDVKKGQRMKVDVPTGVDDVSSALRTVITASDEAQAKQQATTQGKKSDREKGGGSVTILGNVFAEPEALCNLSGIRPGIDGSYRIASVEHSLTKAAGFETTLNLKQPSGGAGVDTRGTRPSGSPAGPSPQIAPPAP</sequence>
<gene>
    <name evidence="2" type="ORF">DEM27_15405</name>
</gene>
<keyword evidence="3" id="KW-1185">Reference proteome</keyword>
<evidence type="ECO:0000256" key="1">
    <source>
        <dbReference type="SAM" id="MobiDB-lite"/>
    </source>
</evidence>
<comment type="caution">
    <text evidence="2">The sequence shown here is derived from an EMBL/GenBank/DDBJ whole genome shotgun (WGS) entry which is preliminary data.</text>
</comment>
<evidence type="ECO:0000313" key="3">
    <source>
        <dbReference type="Proteomes" id="UP000245252"/>
    </source>
</evidence>
<feature type="region of interest" description="Disordered" evidence="1">
    <location>
        <begin position="325"/>
        <end position="358"/>
    </location>
</feature>
<dbReference type="Proteomes" id="UP000245252">
    <property type="component" value="Unassembled WGS sequence"/>
</dbReference>